<evidence type="ECO:0000313" key="3">
    <source>
        <dbReference type="Proteomes" id="UP001431783"/>
    </source>
</evidence>
<dbReference type="PANTHER" id="PTHR11955">
    <property type="entry name" value="FATTY ACID BINDING PROTEIN"/>
    <property type="match status" value="1"/>
</dbReference>
<dbReference type="Gene3D" id="2.40.128.20">
    <property type="match status" value="1"/>
</dbReference>
<protein>
    <submittedName>
        <fullName evidence="2">Uncharacterized protein</fullName>
    </submittedName>
</protein>
<dbReference type="InterPro" id="IPR012674">
    <property type="entry name" value="Calycin"/>
</dbReference>
<dbReference type="GO" id="GO:0008289">
    <property type="term" value="F:lipid binding"/>
    <property type="evidence" value="ECO:0007669"/>
    <property type="project" value="InterPro"/>
</dbReference>
<comment type="similarity">
    <text evidence="1">Belongs to the calycin superfamily. Fatty-acid binding protein (FABP) family.</text>
</comment>
<accession>A0AAW1UFY0</accession>
<gene>
    <name evidence="2" type="ORF">WA026_003877</name>
</gene>
<dbReference type="EMBL" id="JARQZJ010000061">
    <property type="protein sequence ID" value="KAK9879062.1"/>
    <property type="molecule type" value="Genomic_DNA"/>
</dbReference>
<dbReference type="Proteomes" id="UP001431783">
    <property type="component" value="Unassembled WGS sequence"/>
</dbReference>
<reference evidence="2 3" key="1">
    <citation type="submission" date="2023-03" db="EMBL/GenBank/DDBJ databases">
        <title>Genome insight into feeding habits of ladybird beetles.</title>
        <authorList>
            <person name="Li H.-S."/>
            <person name="Huang Y.-H."/>
            <person name="Pang H."/>
        </authorList>
    </citation>
    <scope>NUCLEOTIDE SEQUENCE [LARGE SCALE GENOMIC DNA]</scope>
    <source>
        <strain evidence="2">SYSU_2023b</strain>
        <tissue evidence="2">Whole body</tissue>
    </source>
</reference>
<evidence type="ECO:0000256" key="1">
    <source>
        <dbReference type="ARBA" id="ARBA00008390"/>
    </source>
</evidence>
<dbReference type="InterPro" id="IPR031259">
    <property type="entry name" value="ILBP"/>
</dbReference>
<keyword evidence="3" id="KW-1185">Reference proteome</keyword>
<evidence type="ECO:0000313" key="2">
    <source>
        <dbReference type="EMBL" id="KAK9879062.1"/>
    </source>
</evidence>
<dbReference type="SUPFAM" id="SSF50814">
    <property type="entry name" value="Lipocalins"/>
    <property type="match status" value="1"/>
</dbReference>
<dbReference type="Pfam" id="PF14651">
    <property type="entry name" value="Lipocalin_7"/>
    <property type="match status" value="1"/>
</dbReference>
<proteinExistence type="inferred from homology"/>
<dbReference type="AlphaFoldDB" id="A0AAW1UFY0"/>
<name>A0AAW1UFY0_9CUCU</name>
<organism evidence="2 3">
    <name type="scientific">Henosepilachna vigintioctopunctata</name>
    <dbReference type="NCBI Taxonomy" id="420089"/>
    <lineage>
        <taxon>Eukaryota</taxon>
        <taxon>Metazoa</taxon>
        <taxon>Ecdysozoa</taxon>
        <taxon>Arthropoda</taxon>
        <taxon>Hexapoda</taxon>
        <taxon>Insecta</taxon>
        <taxon>Pterygota</taxon>
        <taxon>Neoptera</taxon>
        <taxon>Endopterygota</taxon>
        <taxon>Coleoptera</taxon>
        <taxon>Polyphaga</taxon>
        <taxon>Cucujiformia</taxon>
        <taxon>Coccinelloidea</taxon>
        <taxon>Coccinellidae</taxon>
        <taxon>Epilachninae</taxon>
        <taxon>Epilachnini</taxon>
        <taxon>Henosepilachna</taxon>
    </lineage>
</organism>
<comment type="caution">
    <text evidence="2">The sequence shown here is derived from an EMBL/GenBank/DDBJ whole genome shotgun (WGS) entry which is preliminary data.</text>
</comment>
<sequence>MVQISGKYELVRSENFASHLISLGLPEDSAKAAEQLKPIYEIKHDGDNIAIDVTTNGSSRHIDLVLNKEVDEPSAFGTTLKTHSVLDGDTLILNTKLQNGKKETRIHKFSGSEVIVTYQDEDPATPDAIRVFKRL</sequence>